<evidence type="ECO:0000313" key="3">
    <source>
        <dbReference type="Proteomes" id="UP000256970"/>
    </source>
</evidence>
<proteinExistence type="predicted"/>
<gene>
    <name evidence="2" type="ORF">BQ4739_LOCUS429</name>
</gene>
<evidence type="ECO:0000313" key="2">
    <source>
        <dbReference type="EMBL" id="SZX59825.1"/>
    </source>
</evidence>
<feature type="compositionally biased region" description="Basic and acidic residues" evidence="1">
    <location>
        <begin position="214"/>
        <end position="229"/>
    </location>
</feature>
<feature type="compositionally biased region" description="Low complexity" evidence="1">
    <location>
        <begin position="134"/>
        <end position="148"/>
    </location>
</feature>
<accession>A0A383V2Q2</accession>
<dbReference type="Proteomes" id="UP000256970">
    <property type="component" value="Unassembled WGS sequence"/>
</dbReference>
<evidence type="ECO:0000256" key="1">
    <source>
        <dbReference type="SAM" id="MobiDB-lite"/>
    </source>
</evidence>
<protein>
    <submittedName>
        <fullName evidence="2">Uncharacterized protein</fullName>
    </submittedName>
</protein>
<dbReference type="AlphaFoldDB" id="A0A383V2Q2"/>
<feature type="compositionally biased region" description="Polar residues" evidence="1">
    <location>
        <begin position="50"/>
        <end position="63"/>
    </location>
</feature>
<feature type="region of interest" description="Disordered" evidence="1">
    <location>
        <begin position="206"/>
        <end position="229"/>
    </location>
</feature>
<feature type="region of interest" description="Disordered" evidence="1">
    <location>
        <begin position="1"/>
        <end position="22"/>
    </location>
</feature>
<sequence>MGSLLPGWDERAPGVAPRGFEDYSDHEEELGYFAAYSKMKKEQKEAGELSRTSMPLSRRNSMPVSLGRRSMPATKDDGPLSPTSHSFSHSLRETSGFGSFKAPPKLQRLASMPVKAGERFELPSPKGLQSPRTPGSGQLSSSPFSPSLEAYKTKHAEREVQWWRNFDSAALNEMPDVPHEKDRAYTPQYKVAGQALHYRGLAEGDEAAAAAAAGDDHHDDVTGGEALRG</sequence>
<feature type="region of interest" description="Disordered" evidence="1">
    <location>
        <begin position="41"/>
        <end position="152"/>
    </location>
</feature>
<organism evidence="2 3">
    <name type="scientific">Tetradesmus obliquus</name>
    <name type="common">Green alga</name>
    <name type="synonym">Acutodesmus obliquus</name>
    <dbReference type="NCBI Taxonomy" id="3088"/>
    <lineage>
        <taxon>Eukaryota</taxon>
        <taxon>Viridiplantae</taxon>
        <taxon>Chlorophyta</taxon>
        <taxon>core chlorophytes</taxon>
        <taxon>Chlorophyceae</taxon>
        <taxon>CS clade</taxon>
        <taxon>Sphaeropleales</taxon>
        <taxon>Scenedesmaceae</taxon>
        <taxon>Tetradesmus</taxon>
    </lineage>
</organism>
<reference evidence="2 3" key="1">
    <citation type="submission" date="2016-10" db="EMBL/GenBank/DDBJ databases">
        <authorList>
            <person name="Cai Z."/>
        </authorList>
    </citation>
    <scope>NUCLEOTIDE SEQUENCE [LARGE SCALE GENOMIC DNA]</scope>
</reference>
<name>A0A383V2Q2_TETOB</name>
<keyword evidence="3" id="KW-1185">Reference proteome</keyword>
<dbReference type="EMBL" id="FNXT01000027">
    <property type="protein sequence ID" value="SZX59825.1"/>
    <property type="molecule type" value="Genomic_DNA"/>
</dbReference>